<name>A0A1Z3HPC2_9CYAN</name>
<protein>
    <recommendedName>
        <fullName evidence="1">Transposase IS204/IS1001/IS1096/IS1165 DDE domain-containing protein</fullName>
    </recommendedName>
</protein>
<dbReference type="EMBL" id="CP021983">
    <property type="protein sequence ID" value="ASC72149.1"/>
    <property type="molecule type" value="Genomic_DNA"/>
</dbReference>
<dbReference type="Pfam" id="PF01610">
    <property type="entry name" value="DDE_Tnp_ISL3"/>
    <property type="match status" value="1"/>
</dbReference>
<gene>
    <name evidence="2" type="ORF">XM38_031030</name>
</gene>
<dbReference type="AlphaFoldDB" id="A0A1Z3HPC2"/>
<keyword evidence="3" id="KW-1185">Reference proteome</keyword>
<sequence length="114" mass="13193">MTCLALDTWVDKLFCQVRLIQNKCDCPASKWSEALFELLDWMVDAETYFNGSVGTLCRWFGEVLNYFENGTTNGIVEGINNRLKLIKRLGFGFSNFDNFELRCLICWNIDMNLA</sequence>
<evidence type="ECO:0000313" key="3">
    <source>
        <dbReference type="Proteomes" id="UP000191901"/>
    </source>
</evidence>
<proteinExistence type="predicted"/>
<evidence type="ECO:0000313" key="2">
    <source>
        <dbReference type="EMBL" id="ASC72149.1"/>
    </source>
</evidence>
<feature type="domain" description="Transposase IS204/IS1001/IS1096/IS1165 DDE" evidence="1">
    <location>
        <begin position="30"/>
        <end position="102"/>
    </location>
</feature>
<dbReference type="Proteomes" id="UP000191901">
    <property type="component" value="Chromosome"/>
</dbReference>
<dbReference type="KEGG" id="hhg:XM38_031030"/>
<organism evidence="2 3">
    <name type="scientific">Halomicronema hongdechloris C2206</name>
    <dbReference type="NCBI Taxonomy" id="1641165"/>
    <lineage>
        <taxon>Bacteria</taxon>
        <taxon>Bacillati</taxon>
        <taxon>Cyanobacteriota</taxon>
        <taxon>Cyanophyceae</taxon>
        <taxon>Nodosilineales</taxon>
        <taxon>Nodosilineaceae</taxon>
        <taxon>Halomicronema</taxon>
    </lineage>
</organism>
<evidence type="ECO:0000259" key="1">
    <source>
        <dbReference type="Pfam" id="PF01610"/>
    </source>
</evidence>
<accession>A0A1Z3HPC2</accession>
<dbReference type="InterPro" id="IPR002560">
    <property type="entry name" value="Transposase_DDE"/>
</dbReference>
<reference evidence="2 3" key="1">
    <citation type="journal article" date="2016" name="Biochim. Biophys. Acta">
        <title>Characterization of red-shifted phycobilisomes isolated from the chlorophyll f-containing cyanobacterium Halomicronema hongdechloris.</title>
        <authorList>
            <person name="Li Y."/>
            <person name="Lin Y."/>
            <person name="Garvey C.J."/>
            <person name="Birch D."/>
            <person name="Corkery R.W."/>
            <person name="Loughlin P.C."/>
            <person name="Scheer H."/>
            <person name="Willows R.D."/>
            <person name="Chen M."/>
        </authorList>
    </citation>
    <scope>NUCLEOTIDE SEQUENCE [LARGE SCALE GENOMIC DNA]</scope>
    <source>
        <strain evidence="2 3">C2206</strain>
    </source>
</reference>
<dbReference type="RefSeq" id="WP_088430259.1">
    <property type="nucleotide sequence ID" value="NZ_CP021983.2"/>
</dbReference>
<dbReference type="STRING" id="1641165.XM38_06990"/>